<dbReference type="GO" id="GO:0048312">
    <property type="term" value="P:intracellular distribution of mitochondria"/>
    <property type="evidence" value="ECO:0007669"/>
    <property type="project" value="TreeGrafter"/>
</dbReference>
<comment type="caution">
    <text evidence="5">The sequence shown here is derived from an EMBL/GenBank/DDBJ whole genome shotgun (WGS) entry which is preliminary data.</text>
</comment>
<protein>
    <recommendedName>
        <fullName evidence="7">Dynamin family protein</fullName>
    </recommendedName>
</protein>
<dbReference type="InterPro" id="IPR045063">
    <property type="entry name" value="Dynamin_N"/>
</dbReference>
<dbReference type="InterPro" id="IPR027417">
    <property type="entry name" value="P-loop_NTPase"/>
</dbReference>
<dbReference type="GO" id="GO:0006897">
    <property type="term" value="P:endocytosis"/>
    <property type="evidence" value="ECO:0007669"/>
    <property type="project" value="TreeGrafter"/>
</dbReference>
<dbReference type="CDD" id="cd08771">
    <property type="entry name" value="DLP_1"/>
    <property type="match status" value="1"/>
</dbReference>
<dbReference type="GO" id="GO:0016020">
    <property type="term" value="C:membrane"/>
    <property type="evidence" value="ECO:0007669"/>
    <property type="project" value="TreeGrafter"/>
</dbReference>
<dbReference type="SUPFAM" id="SSF52540">
    <property type="entry name" value="P-loop containing nucleoside triphosphate hydrolases"/>
    <property type="match status" value="1"/>
</dbReference>
<dbReference type="GO" id="GO:0005874">
    <property type="term" value="C:microtubule"/>
    <property type="evidence" value="ECO:0007669"/>
    <property type="project" value="TreeGrafter"/>
</dbReference>
<dbReference type="PROSITE" id="PS51388">
    <property type="entry name" value="GED"/>
    <property type="match status" value="1"/>
</dbReference>
<evidence type="ECO:0000313" key="6">
    <source>
        <dbReference type="Proteomes" id="UP001365542"/>
    </source>
</evidence>
<evidence type="ECO:0000259" key="3">
    <source>
        <dbReference type="PROSITE" id="PS51388"/>
    </source>
</evidence>
<name>A0AAV9X0E6_9PEZI</name>
<dbReference type="GO" id="GO:0005525">
    <property type="term" value="F:GTP binding"/>
    <property type="evidence" value="ECO:0007669"/>
    <property type="project" value="InterPro"/>
</dbReference>
<gene>
    <name evidence="5" type="ORF">TWF694_002983</name>
</gene>
<dbReference type="GO" id="GO:0000266">
    <property type="term" value="P:mitochondrial fission"/>
    <property type="evidence" value="ECO:0007669"/>
    <property type="project" value="TreeGrafter"/>
</dbReference>
<dbReference type="GO" id="GO:0008017">
    <property type="term" value="F:microtubule binding"/>
    <property type="evidence" value="ECO:0007669"/>
    <property type="project" value="TreeGrafter"/>
</dbReference>
<dbReference type="Pfam" id="PF00350">
    <property type="entry name" value="Dynamin_N"/>
    <property type="match status" value="1"/>
</dbReference>
<dbReference type="Gene3D" id="3.40.50.300">
    <property type="entry name" value="P-loop containing nucleotide triphosphate hydrolases"/>
    <property type="match status" value="1"/>
</dbReference>
<sequence>MDNPSNLTTTSLTALQDDGHRKILDLVDQLKRIGLSSVLSLPQLVVCGDQSSGKSSVLEAITEIPFPRKENLCTRFATEIILRRAPERQISITITPGKDRDESEKMELMKFKRTINDFEELPELMEDATAAMGLGVGKAFSRDVLTVDISGPDRPQLTLVDLPGLIHAKNKAQSQEDVELIKSLVKEYISNRRTIILAIISAKNDYANQIILEYCRKPEVDPEGKRTLGVITKPDYLRSGSENEKTWIDLACNKDIHLKLGWHIVRNRGEGDSTSSAETRNEAEKQFFLQHPYSELPRDMVGVGSLRNRLSIVLRDHLKRELPDLRNELNIILSKTNEELSHFGKSRATLLEQRQYLMTVAMEVYQLTTAAIRGQYEHPFFGSIAINSMVNEEENTVRLRATIQELNSEFARNMRLYGRKYIIGNKPGDNVGEKRKIFGDDDIDMEAQETERQHALSIPGGIQSPTLDLDDAIHLELPRPGRKSHSEAVEWVCEVLRKTRGTELPGNFDPKVIGYIFQEQSEPWKEIASLHINRIAETCFTFVERILGFATTATVQSRLMGERVEQALKAASDSAKEELRKIIADKALHLITYNHYYTTTIQKLRQLKYQGQVDQIAIAATVNIIERLNNTNYDKEYISPKLFKQKAANFKVQQDMDKFSAEDALDCEQAIYKCEMKYFIDVVAKQVIERHLVQTLPNLILTPNEIMAIPDPQIEYLVAEPTDIVQRRKFLEDRKAMLEKGQETFKKAVTQWR</sequence>
<keyword evidence="2" id="KW-0342">GTP-binding</keyword>
<evidence type="ECO:0008006" key="7">
    <source>
        <dbReference type="Google" id="ProtNLM"/>
    </source>
</evidence>
<dbReference type="GO" id="GO:0016559">
    <property type="term" value="P:peroxisome fission"/>
    <property type="evidence" value="ECO:0007669"/>
    <property type="project" value="TreeGrafter"/>
</dbReference>
<dbReference type="InterPro" id="IPR030381">
    <property type="entry name" value="G_DYNAMIN_dom"/>
</dbReference>
<proteinExistence type="predicted"/>
<dbReference type="Pfam" id="PF01031">
    <property type="entry name" value="Dynamin_M"/>
    <property type="match status" value="1"/>
</dbReference>
<dbReference type="EMBL" id="JAVHJO010000012">
    <property type="protein sequence ID" value="KAK6531816.1"/>
    <property type="molecule type" value="Genomic_DNA"/>
</dbReference>
<organism evidence="5 6">
    <name type="scientific">Orbilia ellipsospora</name>
    <dbReference type="NCBI Taxonomy" id="2528407"/>
    <lineage>
        <taxon>Eukaryota</taxon>
        <taxon>Fungi</taxon>
        <taxon>Dikarya</taxon>
        <taxon>Ascomycota</taxon>
        <taxon>Pezizomycotina</taxon>
        <taxon>Orbiliomycetes</taxon>
        <taxon>Orbiliales</taxon>
        <taxon>Orbiliaceae</taxon>
        <taxon>Orbilia</taxon>
    </lineage>
</organism>
<dbReference type="AlphaFoldDB" id="A0AAV9X0E6"/>
<dbReference type="SMART" id="SM00053">
    <property type="entry name" value="DYNc"/>
    <property type="match status" value="1"/>
</dbReference>
<dbReference type="PROSITE" id="PS51718">
    <property type="entry name" value="G_DYNAMIN_2"/>
    <property type="match status" value="1"/>
</dbReference>
<evidence type="ECO:0000256" key="2">
    <source>
        <dbReference type="ARBA" id="ARBA00023134"/>
    </source>
</evidence>
<reference evidence="5 6" key="1">
    <citation type="submission" date="2019-10" db="EMBL/GenBank/DDBJ databases">
        <authorList>
            <person name="Palmer J.M."/>
        </authorList>
    </citation>
    <scope>NUCLEOTIDE SEQUENCE [LARGE SCALE GENOMIC DNA]</scope>
    <source>
        <strain evidence="5 6">TWF694</strain>
    </source>
</reference>
<evidence type="ECO:0000259" key="4">
    <source>
        <dbReference type="PROSITE" id="PS51718"/>
    </source>
</evidence>
<dbReference type="InterPro" id="IPR000375">
    <property type="entry name" value="Dynamin_stalk"/>
</dbReference>
<keyword evidence="6" id="KW-1185">Reference proteome</keyword>
<dbReference type="PRINTS" id="PR00195">
    <property type="entry name" value="DYNAMIN"/>
</dbReference>
<dbReference type="InterPro" id="IPR022812">
    <property type="entry name" value="Dynamin"/>
</dbReference>
<accession>A0AAV9X0E6</accession>
<evidence type="ECO:0000313" key="5">
    <source>
        <dbReference type="EMBL" id="KAK6531816.1"/>
    </source>
</evidence>
<dbReference type="FunFam" id="3.40.50.300:FF:001425">
    <property type="entry name" value="Dynamin GTPase, putative"/>
    <property type="match status" value="1"/>
</dbReference>
<feature type="domain" description="Dynamin-type G" evidence="4">
    <location>
        <begin position="38"/>
        <end position="323"/>
    </location>
</feature>
<dbReference type="InterPro" id="IPR020850">
    <property type="entry name" value="GED_dom"/>
</dbReference>
<dbReference type="InterPro" id="IPR001401">
    <property type="entry name" value="Dynamin_GTPase"/>
</dbReference>
<feature type="domain" description="GED" evidence="3">
    <location>
        <begin position="661"/>
        <end position="753"/>
    </location>
</feature>
<keyword evidence="1" id="KW-0547">Nucleotide-binding</keyword>
<dbReference type="Proteomes" id="UP001365542">
    <property type="component" value="Unassembled WGS sequence"/>
</dbReference>
<dbReference type="PANTHER" id="PTHR11566">
    <property type="entry name" value="DYNAMIN"/>
    <property type="match status" value="1"/>
</dbReference>
<evidence type="ECO:0000256" key="1">
    <source>
        <dbReference type="ARBA" id="ARBA00022741"/>
    </source>
</evidence>
<dbReference type="PANTHER" id="PTHR11566:SF66">
    <property type="entry name" value="INTERFERON-INDUCED GTP-BINDING PROTEIN MX"/>
    <property type="match status" value="1"/>
</dbReference>
<dbReference type="GO" id="GO:0003924">
    <property type="term" value="F:GTPase activity"/>
    <property type="evidence" value="ECO:0007669"/>
    <property type="project" value="InterPro"/>
</dbReference>
<dbReference type="GO" id="GO:0005739">
    <property type="term" value="C:mitochondrion"/>
    <property type="evidence" value="ECO:0007669"/>
    <property type="project" value="TreeGrafter"/>
</dbReference>